<feature type="compositionally biased region" description="Low complexity" evidence="1">
    <location>
        <begin position="119"/>
        <end position="130"/>
    </location>
</feature>
<organism evidence="2 3">
    <name type="scientific">Pristionchus entomophagus</name>
    <dbReference type="NCBI Taxonomy" id="358040"/>
    <lineage>
        <taxon>Eukaryota</taxon>
        <taxon>Metazoa</taxon>
        <taxon>Ecdysozoa</taxon>
        <taxon>Nematoda</taxon>
        <taxon>Chromadorea</taxon>
        <taxon>Rhabditida</taxon>
        <taxon>Rhabditina</taxon>
        <taxon>Diplogasteromorpha</taxon>
        <taxon>Diplogasteroidea</taxon>
        <taxon>Neodiplogasteridae</taxon>
        <taxon>Pristionchus</taxon>
    </lineage>
</organism>
<comment type="caution">
    <text evidence="2">The sequence shown here is derived from an EMBL/GenBank/DDBJ whole genome shotgun (WGS) entry which is preliminary data.</text>
</comment>
<feature type="compositionally biased region" description="Pro residues" evidence="1">
    <location>
        <begin position="44"/>
        <end position="53"/>
    </location>
</feature>
<feature type="region of interest" description="Disordered" evidence="1">
    <location>
        <begin position="19"/>
        <end position="130"/>
    </location>
</feature>
<feature type="non-terminal residue" evidence="2">
    <location>
        <position position="1"/>
    </location>
</feature>
<sequence>LQMPRRRAASPAVVAEVVYGGSDSEDECEQEDPAPSVQQQRHPMVPPVAPLRPPLQQVQPMQQQPQRQPMQQMRIPPQMQAQQPQPARQPLQQRMQTVQQQRQAAAPQQPAAPAPQQQPQPWMQQGPSLQQLQWQLDAAAATAVQLQHQMRDQAQRTTLLALKRLLLQKQDFLLHPPTPLVLQPREREDRTFVVPAASGKRRIVVMVPPFQMVCPVVRPSKNIPIRAQYLANDPFAAKIDFLVCHTDFAYSGKLGGKIKFTPASDWPENTARICVFYYIGTQNTGKWLRSEFATVDIDLNDRNQDGNLKEVSTKFCITLDRSYTAVTDASNGRLIRKEQIGLVAVACAGTTIIRGEESVFNFEYMEAAARELQIQTLTARNAQLQQLQHGAVAAAAPPVPQAPPLRAASAARAAAHPYARPQAVPD</sequence>
<gene>
    <name evidence="2" type="ORF">PENTCL1PPCAC_21696</name>
</gene>
<name>A0AAV5TZ39_9BILA</name>
<accession>A0AAV5TZ39</accession>
<evidence type="ECO:0000313" key="3">
    <source>
        <dbReference type="Proteomes" id="UP001432027"/>
    </source>
</evidence>
<protein>
    <submittedName>
        <fullName evidence="2">Uncharacterized protein</fullName>
    </submittedName>
</protein>
<feature type="compositionally biased region" description="Low complexity" evidence="1">
    <location>
        <begin position="404"/>
        <end position="426"/>
    </location>
</feature>
<feature type="compositionally biased region" description="Acidic residues" evidence="1">
    <location>
        <begin position="23"/>
        <end position="32"/>
    </location>
</feature>
<proteinExistence type="predicted"/>
<reference evidence="2" key="1">
    <citation type="submission" date="2023-10" db="EMBL/GenBank/DDBJ databases">
        <title>Genome assembly of Pristionchus species.</title>
        <authorList>
            <person name="Yoshida K."/>
            <person name="Sommer R.J."/>
        </authorList>
    </citation>
    <scope>NUCLEOTIDE SEQUENCE</scope>
    <source>
        <strain evidence="2">RS0144</strain>
    </source>
</reference>
<dbReference type="Proteomes" id="UP001432027">
    <property type="component" value="Unassembled WGS sequence"/>
</dbReference>
<keyword evidence="3" id="KW-1185">Reference proteome</keyword>
<evidence type="ECO:0000313" key="2">
    <source>
        <dbReference type="EMBL" id="GMS99521.1"/>
    </source>
</evidence>
<feature type="region of interest" description="Disordered" evidence="1">
    <location>
        <begin position="403"/>
        <end position="426"/>
    </location>
</feature>
<feature type="compositionally biased region" description="Low complexity" evidence="1">
    <location>
        <begin position="54"/>
        <end position="109"/>
    </location>
</feature>
<dbReference type="EMBL" id="BTSX01000005">
    <property type="protein sequence ID" value="GMS99521.1"/>
    <property type="molecule type" value="Genomic_DNA"/>
</dbReference>
<evidence type="ECO:0000256" key="1">
    <source>
        <dbReference type="SAM" id="MobiDB-lite"/>
    </source>
</evidence>
<dbReference type="AlphaFoldDB" id="A0AAV5TZ39"/>